<dbReference type="GeneID" id="72193299"/>
<dbReference type="EMBL" id="CP051487">
    <property type="protein sequence ID" value="QJC78046.1"/>
    <property type="molecule type" value="Genomic_DNA"/>
</dbReference>
<feature type="region of interest" description="Disordered" evidence="1">
    <location>
        <begin position="1"/>
        <end position="25"/>
    </location>
</feature>
<accession>A0AAE6ZUU0</accession>
<sequence>MGAEKEEQGNAAISGAKDHGPGVGGIRTTITKGDIVRRINFGEIDYLSWTPRNFLLNASNPVTGGKANIEFESNLDLIENTEYVIGSGLDLVEAYCEIEEFMGFPYSTSGKITFTTLTKVEGVVNVAGKFDFDIINAQDPAEIIHVNCPGFVVSSKV</sequence>
<protein>
    <recommendedName>
        <fullName evidence="4">Phage tail tube protein</fullName>
    </recommendedName>
</protein>
<evidence type="ECO:0000313" key="2">
    <source>
        <dbReference type="EMBL" id="QJC78046.1"/>
    </source>
</evidence>
<evidence type="ECO:0000256" key="1">
    <source>
        <dbReference type="SAM" id="MobiDB-lite"/>
    </source>
</evidence>
<reference evidence="2 3" key="1">
    <citation type="submission" date="2020-04" db="EMBL/GenBank/DDBJ databases">
        <authorList>
            <person name="Yao Y."/>
            <person name="He Z."/>
        </authorList>
    </citation>
    <scope>NUCLEOTIDE SEQUENCE [LARGE SCALE GENOMIC DNA]</scope>
    <source>
        <strain evidence="2 3">CY-1</strain>
    </source>
</reference>
<evidence type="ECO:0008006" key="4">
    <source>
        <dbReference type="Google" id="ProtNLM"/>
    </source>
</evidence>
<dbReference type="Proteomes" id="UP000501367">
    <property type="component" value="Chromosome"/>
</dbReference>
<evidence type="ECO:0000313" key="3">
    <source>
        <dbReference type="Proteomes" id="UP000501367"/>
    </source>
</evidence>
<dbReference type="AlphaFoldDB" id="A0AAE6ZUU0"/>
<proteinExistence type="predicted"/>
<gene>
    <name evidence="2" type="ORF">HGP31_06915</name>
</gene>
<dbReference type="KEGG" id="pum:HGP31_06915"/>
<organism evidence="2 3">
    <name type="scientific">Pseudomonas umsongensis</name>
    <dbReference type="NCBI Taxonomy" id="198618"/>
    <lineage>
        <taxon>Bacteria</taxon>
        <taxon>Pseudomonadati</taxon>
        <taxon>Pseudomonadota</taxon>
        <taxon>Gammaproteobacteria</taxon>
        <taxon>Pseudomonadales</taxon>
        <taxon>Pseudomonadaceae</taxon>
        <taxon>Pseudomonas</taxon>
    </lineage>
</organism>
<dbReference type="RefSeq" id="WP_168757360.1">
    <property type="nucleotide sequence ID" value="NZ_CP051487.1"/>
</dbReference>
<name>A0AAE6ZUU0_9PSED</name>